<comment type="similarity">
    <text evidence="3">Belongs to the DEAD box helicase family. DEAH subfamily. DDX11/CHL1 sub-subfamily.</text>
</comment>
<dbReference type="InterPro" id="IPR045028">
    <property type="entry name" value="DinG/Rad3-like"/>
</dbReference>
<reference evidence="15 16" key="1">
    <citation type="journal article" date="2013" name="Nature">
        <title>The genomes of four tapeworm species reveal adaptations to parasitism.</title>
        <authorList>
            <person name="Tsai I.J."/>
            <person name="Zarowiecki M."/>
            <person name="Holroyd N."/>
            <person name="Garciarrubio A."/>
            <person name="Sanchez-Flores A."/>
            <person name="Brooks K.L."/>
            <person name="Tracey A."/>
            <person name="Bobes R.J."/>
            <person name="Fragoso G."/>
            <person name="Sciutto E."/>
            <person name="Aslett M."/>
            <person name="Beasley H."/>
            <person name="Bennett H.M."/>
            <person name="Cai J."/>
            <person name="Camicia F."/>
            <person name="Clark R."/>
            <person name="Cucher M."/>
            <person name="De Silva N."/>
            <person name="Day T.A."/>
            <person name="Deplazes P."/>
            <person name="Estrada K."/>
            <person name="Fernandez C."/>
            <person name="Holland P.W."/>
            <person name="Hou J."/>
            <person name="Hu S."/>
            <person name="Huckvale T."/>
            <person name="Hung S.S."/>
            <person name="Kamenetzky L."/>
            <person name="Keane J.A."/>
            <person name="Kiss F."/>
            <person name="Koziol U."/>
            <person name="Lambert O."/>
            <person name="Liu K."/>
            <person name="Luo X."/>
            <person name="Luo Y."/>
            <person name="Macchiaroli N."/>
            <person name="Nichol S."/>
            <person name="Paps J."/>
            <person name="Parkinson J."/>
            <person name="Pouchkina-Stantcheva N."/>
            <person name="Riddiford N."/>
            <person name="Rosenzvit M."/>
            <person name="Salinas G."/>
            <person name="Wasmuth J.D."/>
            <person name="Zamanian M."/>
            <person name="Zheng Y."/>
            <person name="Cai X."/>
            <person name="Soberon X."/>
            <person name="Olson P.D."/>
            <person name="Laclette J.P."/>
            <person name="Brehm K."/>
            <person name="Berriman M."/>
            <person name="Garciarrubio A."/>
            <person name="Bobes R.J."/>
            <person name="Fragoso G."/>
            <person name="Sanchez-Flores A."/>
            <person name="Estrada K."/>
            <person name="Cevallos M.A."/>
            <person name="Morett E."/>
            <person name="Gonzalez V."/>
            <person name="Portillo T."/>
            <person name="Ochoa-Leyva A."/>
            <person name="Jose M.V."/>
            <person name="Sciutto E."/>
            <person name="Landa A."/>
            <person name="Jimenez L."/>
            <person name="Valdes V."/>
            <person name="Carrero J.C."/>
            <person name="Larralde C."/>
            <person name="Morales-Montor J."/>
            <person name="Limon-Lason J."/>
            <person name="Soberon X."/>
            <person name="Laclette J.P."/>
        </authorList>
    </citation>
    <scope>NUCLEOTIDE SEQUENCE [LARGE SCALE GENOMIC DNA]</scope>
</reference>
<keyword evidence="9" id="KW-0408">Iron</keyword>
<dbReference type="AlphaFoldDB" id="A0A068W8A3"/>
<dbReference type="PANTHER" id="PTHR11472:SF41">
    <property type="entry name" value="ATP-DEPENDENT DNA HELICASE DDX11-RELATED"/>
    <property type="match status" value="1"/>
</dbReference>
<dbReference type="Pfam" id="PF06733">
    <property type="entry name" value="DEAD_2"/>
    <property type="match status" value="1"/>
</dbReference>
<evidence type="ECO:0000259" key="14">
    <source>
        <dbReference type="PROSITE" id="PS51193"/>
    </source>
</evidence>
<evidence type="ECO:0000256" key="7">
    <source>
        <dbReference type="ARBA" id="ARBA00022806"/>
    </source>
</evidence>
<dbReference type="OrthoDB" id="267079at2759"/>
<dbReference type="Pfam" id="PF13307">
    <property type="entry name" value="Helicase_C_2"/>
    <property type="match status" value="1"/>
</dbReference>
<evidence type="ECO:0000256" key="4">
    <source>
        <dbReference type="ARBA" id="ARBA00022723"/>
    </source>
</evidence>
<dbReference type="InterPro" id="IPR014013">
    <property type="entry name" value="Helic_SF1/SF2_ATP-bd_DinG/Rad3"/>
</dbReference>
<dbReference type="InterPro" id="IPR006554">
    <property type="entry name" value="Helicase-like_DEXD_c2"/>
</dbReference>
<dbReference type="GO" id="GO:0046872">
    <property type="term" value="F:metal ion binding"/>
    <property type="evidence" value="ECO:0007669"/>
    <property type="project" value="UniProtKB-KW"/>
</dbReference>
<proteinExistence type="inferred from homology"/>
<dbReference type="GO" id="GO:0006139">
    <property type="term" value="P:nucleobase-containing compound metabolic process"/>
    <property type="evidence" value="ECO:0007669"/>
    <property type="project" value="InterPro"/>
</dbReference>
<evidence type="ECO:0000256" key="3">
    <source>
        <dbReference type="ARBA" id="ARBA00008435"/>
    </source>
</evidence>
<evidence type="ECO:0000256" key="6">
    <source>
        <dbReference type="ARBA" id="ARBA00022801"/>
    </source>
</evidence>
<keyword evidence="5" id="KW-0547">Nucleotide-binding</keyword>
<reference evidence="17" key="3">
    <citation type="submission" date="2020-10" db="UniProtKB">
        <authorList>
            <consortium name="WormBaseParasite"/>
        </authorList>
    </citation>
    <scope>IDENTIFICATION</scope>
</reference>
<sequence>MDDFENDPEGDRLIATLAFDEETGLSLPHQTQSTEYGEVPSFETLTRTEFPGFPYSTLYPQQNSLMRFLYASLASSKCSIIESPTGTGKSVTLLTTSLHWLLDHNKAVNAHLAKLRDYLQKEDSQSVDETDWVAAHSRRRVLRIRVNKEMEPLEATQKASVEAAKLIKHANEVKVSLKSSNFVRSSIDITRENFPPPFEALNEWARSEDDSFLPTADTDPSKTSAVSVVEATNVTCRVVQVIYCTRTHSQLAQVVEELNKLKGLSDQVTMVTLASRQHLCVNKAVYGLKDQTLITEACLDLAVKSPGCRFRCRNEVGVLSDYLVGARVSAIKAALRIRGAMDQVDIEELPACACPYYANKRGLPLAQLVLAPYQSVVVPSLREAVGLCLQNNVLIFDEAHNLLEAVAAAFSATASYADLLATERLVAAFLGYYHSRLSPLSALRLRQLALVVRLFANFLEGKAARSSGLCAHCGRDSGTENCNSTGEIVYTLGDFLFAAGLDHINLSYLVDYLRSDRCVHKIVGFGKWFGGRKRSDRGRKEESDCAKRVGTGLSLSECLKQMKRLPNRLESFQTPPSKISKTGEDQQASSETVATASASATASQTPEDLQSAGAGLFAVLGLLEAMVNSDRAGDNDGRLIITLRGTAAPASTTSSFTPGFIRFVILNPGRYLHDAVKDARSVILVGGTMKPFDEFIDQVFRPAGKVETDVTLFSCGHVIDAKRQLAIYTPSVSFNDIPWDFTFKNRHTPRLIDECGEFLVEVCKMIPGGVAVFFQSFDYLSMVWNHWKATGLLARLQATKEVFREPRTAITLVEVMQAYTAAVTALNKRGACIVCVIGGKLSEGINFNDDLARGVIIVGLPYPNVHSAFMREKLNFLERHFGGRESGRRFCEAVCMRMVNQAIGRAIRHAHDYAVVFLVDQRFATSRRLRLLLPPWAQDALMSDTISLSPPQLDLLHHQLHEFFHRNSTSSH</sequence>
<dbReference type="NCBIfam" id="TIGR00604">
    <property type="entry name" value="rad3"/>
    <property type="match status" value="1"/>
</dbReference>
<keyword evidence="4" id="KW-0479">Metal-binding</keyword>
<accession>A0A068W8A3</accession>
<dbReference type="GO" id="GO:0003678">
    <property type="term" value="F:DNA helicase activity"/>
    <property type="evidence" value="ECO:0007669"/>
    <property type="project" value="InterPro"/>
</dbReference>
<dbReference type="SMART" id="SM00488">
    <property type="entry name" value="DEXDc2"/>
    <property type="match status" value="1"/>
</dbReference>
<evidence type="ECO:0000256" key="10">
    <source>
        <dbReference type="ARBA" id="ARBA00023014"/>
    </source>
</evidence>
<dbReference type="GO" id="GO:0051536">
    <property type="term" value="F:iron-sulfur cluster binding"/>
    <property type="evidence" value="ECO:0007669"/>
    <property type="project" value="UniProtKB-KW"/>
</dbReference>
<dbReference type="InterPro" id="IPR006555">
    <property type="entry name" value="ATP-dep_Helicase_C"/>
</dbReference>
<evidence type="ECO:0000256" key="11">
    <source>
        <dbReference type="ARBA" id="ARBA00023235"/>
    </source>
</evidence>
<name>A0A068W8A3_ECHGR</name>
<feature type="region of interest" description="Disordered" evidence="13">
    <location>
        <begin position="569"/>
        <end position="605"/>
    </location>
</feature>
<keyword evidence="11" id="KW-0413">Isomerase</keyword>
<feature type="domain" description="Helicase ATP-binding" evidence="14">
    <location>
        <begin position="48"/>
        <end position="466"/>
    </location>
</feature>
<comment type="subcellular location">
    <subcellularLocation>
        <location evidence="2">Nucleus</location>
    </subcellularLocation>
</comment>
<organism evidence="15">
    <name type="scientific">Echinococcus granulosus</name>
    <name type="common">Hydatid tapeworm</name>
    <dbReference type="NCBI Taxonomy" id="6210"/>
    <lineage>
        <taxon>Eukaryota</taxon>
        <taxon>Metazoa</taxon>
        <taxon>Spiralia</taxon>
        <taxon>Lophotrochozoa</taxon>
        <taxon>Platyhelminthes</taxon>
        <taxon>Cestoda</taxon>
        <taxon>Eucestoda</taxon>
        <taxon>Cyclophyllidea</taxon>
        <taxon>Taeniidae</taxon>
        <taxon>Echinococcus</taxon>
        <taxon>Echinococcus granulosus group</taxon>
    </lineage>
</organism>
<evidence type="ECO:0000256" key="13">
    <source>
        <dbReference type="SAM" id="MobiDB-lite"/>
    </source>
</evidence>
<dbReference type="InterPro" id="IPR013020">
    <property type="entry name" value="Rad3/Chl1-like"/>
</dbReference>
<evidence type="ECO:0000256" key="9">
    <source>
        <dbReference type="ARBA" id="ARBA00023004"/>
    </source>
</evidence>
<dbReference type="Gene3D" id="3.40.50.300">
    <property type="entry name" value="P-loop containing nucleotide triphosphate hydrolases"/>
    <property type="match status" value="3"/>
</dbReference>
<evidence type="ECO:0000313" key="15">
    <source>
        <dbReference type="EMBL" id="CDS16145.1"/>
    </source>
</evidence>
<keyword evidence="7 15" id="KW-0347">Helicase</keyword>
<dbReference type="GO" id="GO:0003677">
    <property type="term" value="F:DNA binding"/>
    <property type="evidence" value="ECO:0007669"/>
    <property type="project" value="InterPro"/>
</dbReference>
<comment type="cofactor">
    <cofactor evidence="1">
        <name>[4Fe-4S] cluster</name>
        <dbReference type="ChEBI" id="CHEBI:49883"/>
    </cofactor>
</comment>
<evidence type="ECO:0000256" key="1">
    <source>
        <dbReference type="ARBA" id="ARBA00001966"/>
    </source>
</evidence>
<keyword evidence="8" id="KW-0067">ATP-binding</keyword>
<dbReference type="SMART" id="SM00491">
    <property type="entry name" value="HELICc2"/>
    <property type="match status" value="1"/>
</dbReference>
<dbReference type="EMBL" id="LK028576">
    <property type="protein sequence ID" value="CDS16145.1"/>
    <property type="molecule type" value="Genomic_DNA"/>
</dbReference>
<evidence type="ECO:0000256" key="5">
    <source>
        <dbReference type="ARBA" id="ARBA00022741"/>
    </source>
</evidence>
<evidence type="ECO:0000256" key="12">
    <source>
        <dbReference type="ARBA" id="ARBA00023242"/>
    </source>
</evidence>
<dbReference type="GO" id="GO:0016818">
    <property type="term" value="F:hydrolase activity, acting on acid anhydrides, in phosphorus-containing anhydrides"/>
    <property type="evidence" value="ECO:0007669"/>
    <property type="project" value="InterPro"/>
</dbReference>
<feature type="compositionally biased region" description="Low complexity" evidence="13">
    <location>
        <begin position="586"/>
        <end position="605"/>
    </location>
</feature>
<feature type="compositionally biased region" description="Polar residues" evidence="13">
    <location>
        <begin position="570"/>
        <end position="580"/>
    </location>
</feature>
<keyword evidence="10" id="KW-0411">Iron-sulfur</keyword>
<evidence type="ECO:0000256" key="8">
    <source>
        <dbReference type="ARBA" id="ARBA00022840"/>
    </source>
</evidence>
<reference evidence="15" key="2">
    <citation type="submission" date="2014-06" db="EMBL/GenBank/DDBJ databases">
        <authorList>
            <person name="Aslett M."/>
        </authorList>
    </citation>
    <scope>NUCLEOTIDE SEQUENCE</scope>
</reference>
<dbReference type="InterPro" id="IPR010614">
    <property type="entry name" value="RAD3-like_helicase_DEAD"/>
</dbReference>
<gene>
    <name evidence="15" type="ORF">EgrG_000856200</name>
</gene>
<keyword evidence="12" id="KW-0539">Nucleus</keyword>
<dbReference type="GO" id="GO:0005634">
    <property type="term" value="C:nucleus"/>
    <property type="evidence" value="ECO:0007669"/>
    <property type="project" value="UniProtKB-SubCell"/>
</dbReference>
<evidence type="ECO:0000256" key="2">
    <source>
        <dbReference type="ARBA" id="ARBA00004123"/>
    </source>
</evidence>
<dbReference type="InterPro" id="IPR027417">
    <property type="entry name" value="P-loop_NTPase"/>
</dbReference>
<dbReference type="GO" id="GO:0034085">
    <property type="term" value="P:establishment of sister chromatid cohesion"/>
    <property type="evidence" value="ECO:0007669"/>
    <property type="project" value="TreeGrafter"/>
</dbReference>
<dbReference type="GO" id="GO:0005524">
    <property type="term" value="F:ATP binding"/>
    <property type="evidence" value="ECO:0007669"/>
    <property type="project" value="UniProtKB-KW"/>
</dbReference>
<protein>
    <submittedName>
        <fullName evidence="15 17">ATP dependent RNA helicase DDX11</fullName>
    </submittedName>
</protein>
<dbReference type="WBParaSite" id="EgrG_000856200">
    <property type="protein sequence ID" value="EgrG_000856200"/>
    <property type="gene ID" value="EgrG_000856200"/>
</dbReference>
<dbReference type="Proteomes" id="UP000492820">
    <property type="component" value="Unassembled WGS sequence"/>
</dbReference>
<evidence type="ECO:0000313" key="16">
    <source>
        <dbReference type="Proteomes" id="UP000492820"/>
    </source>
</evidence>
<keyword evidence="6" id="KW-0378">Hydrolase</keyword>
<dbReference type="SUPFAM" id="SSF52540">
    <property type="entry name" value="P-loop containing nucleoside triphosphate hydrolases"/>
    <property type="match status" value="1"/>
</dbReference>
<dbReference type="PANTHER" id="PTHR11472">
    <property type="entry name" value="DNA REPAIR DEAD HELICASE RAD3/XP-D SUBFAMILY MEMBER"/>
    <property type="match status" value="1"/>
</dbReference>
<dbReference type="PROSITE" id="PS51193">
    <property type="entry name" value="HELICASE_ATP_BIND_2"/>
    <property type="match status" value="1"/>
</dbReference>
<evidence type="ECO:0000313" key="17">
    <source>
        <dbReference type="WBParaSite" id="EgrG_000856200"/>
    </source>
</evidence>